<keyword evidence="3" id="KW-1185">Reference proteome</keyword>
<accession>A0A061SV18</accession>
<evidence type="ECO:0000313" key="3">
    <source>
        <dbReference type="Proteomes" id="UP000027337"/>
    </source>
</evidence>
<gene>
    <name evidence="2" type="ORF">PM02_08620</name>
</gene>
<dbReference type="eggNOG" id="ENOG5032Z94">
    <property type="taxonomic scope" value="Bacteria"/>
</dbReference>
<sequence>MDLEFIFSLAGVLAMAGWAILLVSPLIPVWSDRIAGLIIPALLSAGYVVLAVFFPAQGDGGFNSLAEVSALFSQPSALLAGWIHYLAFDLLIGAWICKTARQENNRFWFVIPCLPLTFLFGPAGFLAFLLLRLIVRGKSRAAHSL</sequence>
<organism evidence="2 3">
    <name type="scientific">Sulfitobacter mediterraneus</name>
    <dbReference type="NCBI Taxonomy" id="83219"/>
    <lineage>
        <taxon>Bacteria</taxon>
        <taxon>Pseudomonadati</taxon>
        <taxon>Pseudomonadota</taxon>
        <taxon>Alphaproteobacteria</taxon>
        <taxon>Rhodobacterales</taxon>
        <taxon>Roseobacteraceae</taxon>
        <taxon>Sulfitobacter</taxon>
    </lineage>
</organism>
<dbReference type="Pfam" id="PF14108">
    <property type="entry name" value="ABA4-like"/>
    <property type="match status" value="1"/>
</dbReference>
<feature type="transmembrane region" description="Helical" evidence="1">
    <location>
        <begin position="109"/>
        <end position="135"/>
    </location>
</feature>
<proteinExistence type="predicted"/>
<keyword evidence="1" id="KW-0812">Transmembrane</keyword>
<protein>
    <submittedName>
        <fullName evidence="2">Uncharacterized protein</fullName>
    </submittedName>
</protein>
<dbReference type="STRING" id="83219.PM02_08620"/>
<dbReference type="RefSeq" id="WP_037907302.1">
    <property type="nucleotide sequence ID" value="NZ_JEMU01000006.1"/>
</dbReference>
<reference evidence="2 3" key="1">
    <citation type="journal article" date="2014" name="Genome Announc.">
        <title>Draft Genome Sequences of Two Isolates of the Roseobacter Group, Sulfitobacter sp. Strains 3SOLIMAR09 and 1FIGIMAR09, from Harbors of Mallorca Island (Mediterranean Sea).</title>
        <authorList>
            <person name="Mas-Llado M."/>
            <person name="Pina-Villalonga J.M."/>
            <person name="Brunet-Galmes I."/>
            <person name="Nogales B."/>
            <person name="Bosch R."/>
        </authorList>
    </citation>
    <scope>NUCLEOTIDE SEQUENCE [LARGE SCALE GENOMIC DNA]</scope>
    <source>
        <strain evidence="2 3">1FIGIMAR09</strain>
    </source>
</reference>
<feature type="transmembrane region" description="Helical" evidence="1">
    <location>
        <begin position="34"/>
        <end position="56"/>
    </location>
</feature>
<dbReference type="InterPro" id="IPR025461">
    <property type="entry name" value="ABA4-like"/>
</dbReference>
<dbReference type="Proteomes" id="UP000027337">
    <property type="component" value="Unassembled WGS sequence"/>
</dbReference>
<evidence type="ECO:0000256" key="1">
    <source>
        <dbReference type="SAM" id="Phobius"/>
    </source>
</evidence>
<evidence type="ECO:0000313" key="2">
    <source>
        <dbReference type="EMBL" id="KAJ03404.1"/>
    </source>
</evidence>
<feature type="transmembrane region" description="Helical" evidence="1">
    <location>
        <begin position="6"/>
        <end position="27"/>
    </location>
</feature>
<keyword evidence="1" id="KW-0472">Membrane</keyword>
<feature type="transmembrane region" description="Helical" evidence="1">
    <location>
        <begin position="76"/>
        <end position="97"/>
    </location>
</feature>
<keyword evidence="1" id="KW-1133">Transmembrane helix</keyword>
<name>A0A061SV18_9RHOB</name>
<dbReference type="EMBL" id="JEMU01000006">
    <property type="protein sequence ID" value="KAJ03404.1"/>
    <property type="molecule type" value="Genomic_DNA"/>
</dbReference>
<dbReference type="AlphaFoldDB" id="A0A061SV18"/>
<comment type="caution">
    <text evidence="2">The sequence shown here is derived from an EMBL/GenBank/DDBJ whole genome shotgun (WGS) entry which is preliminary data.</text>
</comment>